<keyword evidence="5" id="KW-0326">Glycosidase</keyword>
<evidence type="ECO:0000256" key="2">
    <source>
        <dbReference type="ARBA" id="ARBA00007401"/>
    </source>
</evidence>
<evidence type="ECO:0000256" key="4">
    <source>
        <dbReference type="ARBA" id="ARBA00022801"/>
    </source>
</evidence>
<organism evidence="7 8">
    <name type="scientific">Paraglaciecola aquimarina</name>
    <dbReference type="NCBI Taxonomy" id="1235557"/>
    <lineage>
        <taxon>Bacteria</taxon>
        <taxon>Pseudomonadati</taxon>
        <taxon>Pseudomonadota</taxon>
        <taxon>Gammaproteobacteria</taxon>
        <taxon>Alteromonadales</taxon>
        <taxon>Alteromonadaceae</taxon>
        <taxon>Paraglaciecola</taxon>
    </lineage>
</organism>
<comment type="caution">
    <text evidence="7">The sequence shown here is derived from an EMBL/GenBank/DDBJ whole genome shotgun (WGS) entry which is preliminary data.</text>
</comment>
<dbReference type="PANTHER" id="PTHR46323:SF2">
    <property type="entry name" value="BETA-GALACTOSIDASE"/>
    <property type="match status" value="1"/>
</dbReference>
<evidence type="ECO:0000313" key="7">
    <source>
        <dbReference type="EMBL" id="MDU0352771.1"/>
    </source>
</evidence>
<dbReference type="InterPro" id="IPR017853">
    <property type="entry name" value="GH"/>
</dbReference>
<reference evidence="7 8" key="1">
    <citation type="submission" date="2023-10" db="EMBL/GenBank/DDBJ databases">
        <title>Glaciecola aquimarina strain GGW-M5 nov., isolated from a coastal seawater.</title>
        <authorList>
            <person name="Bayburt H."/>
            <person name="Kim J.M."/>
            <person name="Choi B.J."/>
            <person name="Jeon C.O."/>
        </authorList>
    </citation>
    <scope>NUCLEOTIDE SEQUENCE [LARGE SCALE GENOMIC DNA]</scope>
    <source>
        <strain evidence="7 8">KCTC 32108</strain>
    </source>
</reference>
<evidence type="ECO:0000313" key="8">
    <source>
        <dbReference type="Proteomes" id="UP001247805"/>
    </source>
</evidence>
<dbReference type="SUPFAM" id="SSF51445">
    <property type="entry name" value="(Trans)glycosidases"/>
    <property type="match status" value="1"/>
</dbReference>
<dbReference type="InterPro" id="IPR036156">
    <property type="entry name" value="Beta-gal/glucu_dom_sf"/>
</dbReference>
<dbReference type="InterPro" id="IPR050347">
    <property type="entry name" value="Bact_Beta-galactosidase"/>
</dbReference>
<accession>A0ABU3SRX7</accession>
<dbReference type="Gene3D" id="3.20.20.80">
    <property type="entry name" value="Glycosidases"/>
    <property type="match status" value="1"/>
</dbReference>
<dbReference type="EMBL" id="JAWDIO010000002">
    <property type="protein sequence ID" value="MDU0352771.1"/>
    <property type="molecule type" value="Genomic_DNA"/>
</dbReference>
<dbReference type="InterPro" id="IPR013783">
    <property type="entry name" value="Ig-like_fold"/>
</dbReference>
<comment type="catalytic activity">
    <reaction evidence="1">
        <text>Hydrolysis of terminal non-reducing beta-D-galactose residues in beta-D-galactosides.</text>
        <dbReference type="EC" id="3.2.1.23"/>
    </reaction>
</comment>
<evidence type="ECO:0000256" key="5">
    <source>
        <dbReference type="ARBA" id="ARBA00023295"/>
    </source>
</evidence>
<dbReference type="EC" id="3.2.1.23" evidence="3"/>
<evidence type="ECO:0000256" key="1">
    <source>
        <dbReference type="ARBA" id="ARBA00001412"/>
    </source>
</evidence>
<evidence type="ECO:0000256" key="3">
    <source>
        <dbReference type="ARBA" id="ARBA00012756"/>
    </source>
</evidence>
<dbReference type="SUPFAM" id="SSF49303">
    <property type="entry name" value="beta-Galactosidase/glucuronidase domain"/>
    <property type="match status" value="1"/>
</dbReference>
<evidence type="ECO:0000259" key="6">
    <source>
        <dbReference type="Pfam" id="PF00703"/>
    </source>
</evidence>
<keyword evidence="4" id="KW-0378">Hydrolase</keyword>
<name>A0ABU3SRX7_9ALTE</name>
<dbReference type="InterPro" id="IPR006102">
    <property type="entry name" value="Ig-like_GH2"/>
</dbReference>
<dbReference type="Gene3D" id="2.60.40.10">
    <property type="entry name" value="Immunoglobulins"/>
    <property type="match status" value="1"/>
</dbReference>
<dbReference type="Proteomes" id="UP001247805">
    <property type="component" value="Unassembled WGS sequence"/>
</dbReference>
<feature type="domain" description="Glycoside hydrolase family 2 immunoglobulin-like beta-sandwich" evidence="6">
    <location>
        <begin position="26"/>
        <end position="117"/>
    </location>
</feature>
<keyword evidence="8" id="KW-1185">Reference proteome</keyword>
<dbReference type="PANTHER" id="PTHR46323">
    <property type="entry name" value="BETA-GALACTOSIDASE"/>
    <property type="match status" value="1"/>
</dbReference>
<dbReference type="RefSeq" id="WP_316024479.1">
    <property type="nucleotide sequence ID" value="NZ_JAWDIO010000002.1"/>
</dbReference>
<protein>
    <recommendedName>
        <fullName evidence="3">beta-galactosidase</fullName>
        <ecNumber evidence="3">3.2.1.23</ecNumber>
    </recommendedName>
</protein>
<sequence length="386" mass="43649">MSEHTQSNWNGLIGKIELRARDKVWIDDMRIYPNVDKKQAVVRLKLQNHTAQQVVGKVTFTVQLESNSAEFTSKKQVIPFEFSSEQTTVETTISMGDNVLLWNEFSPNLYVIHADLHATTSSKPNRSNGKPPTYTDNLEELFGMREVGIEGQQFTINGQKVYLRGNLESCIFPLTGYPTMEESGWIKIMQTMKDYGLNHVRFHSWTPPEAAFTAASRVGMYLQPEGPRANIDNSVPARDVFIQNELLSINKHYGNHPSFVLMTSGNELTSPEKMNADMIARAKQDDDRHLYSTTSGGHGMEHTQSTAFIDQYKVGSVRGFSAPSTLMDHSTQMEKTTFPFISHEVGQWATYPNIDDIPKYTGVLKPQNLIEVREDIQGARTNRTSY</sequence>
<dbReference type="Pfam" id="PF00703">
    <property type="entry name" value="Glyco_hydro_2"/>
    <property type="match status" value="1"/>
</dbReference>
<gene>
    <name evidence="7" type="ORF">RS130_01495</name>
</gene>
<comment type="similarity">
    <text evidence="2">Belongs to the glycosyl hydrolase 2 family.</text>
</comment>
<proteinExistence type="inferred from homology"/>